<reference evidence="1 2" key="1">
    <citation type="journal article" date="2018" name="J. Allergy Clin. Immunol.">
        <title>High-quality assembly of Dermatophagoides pteronyssinus genome and transcriptome reveals a wide range of novel allergens.</title>
        <authorList>
            <person name="Liu X.Y."/>
            <person name="Yang K.Y."/>
            <person name="Wang M.Q."/>
            <person name="Kwok J.S."/>
            <person name="Zeng X."/>
            <person name="Yang Z."/>
            <person name="Xiao X.J."/>
            <person name="Lau C.P."/>
            <person name="Li Y."/>
            <person name="Huang Z.M."/>
            <person name="Ba J.G."/>
            <person name="Yim A.K."/>
            <person name="Ouyang C.Y."/>
            <person name="Ngai S.M."/>
            <person name="Chan T.F."/>
            <person name="Leung E.L."/>
            <person name="Liu L."/>
            <person name="Liu Z.G."/>
            <person name="Tsui S.K."/>
        </authorList>
    </citation>
    <scope>NUCLEOTIDE SEQUENCE [LARGE SCALE GENOMIC DNA]</scope>
    <source>
        <strain evidence="1">Derp</strain>
    </source>
</reference>
<protein>
    <submittedName>
        <fullName evidence="1">Uncharacterized protein</fullName>
    </submittedName>
</protein>
<gene>
    <name evidence="1" type="ORF">DERP_006268</name>
</gene>
<dbReference type="Proteomes" id="UP000887458">
    <property type="component" value="Unassembled WGS sequence"/>
</dbReference>
<comment type="caution">
    <text evidence="1">The sequence shown here is derived from an EMBL/GenBank/DDBJ whole genome shotgun (WGS) entry which is preliminary data.</text>
</comment>
<keyword evidence="2" id="KW-1185">Reference proteome</keyword>
<evidence type="ECO:0000313" key="2">
    <source>
        <dbReference type="Proteomes" id="UP000887458"/>
    </source>
</evidence>
<proteinExistence type="predicted"/>
<name>A0ABQ8IXY7_DERPT</name>
<evidence type="ECO:0000313" key="1">
    <source>
        <dbReference type="EMBL" id="KAH9415177.1"/>
    </source>
</evidence>
<reference evidence="1 2" key="2">
    <citation type="journal article" date="2022" name="Mol. Biol. Evol.">
        <title>Comparative Genomics Reveals Insights into the Divergent Evolution of Astigmatic Mites and Household Pest Adaptations.</title>
        <authorList>
            <person name="Xiong Q."/>
            <person name="Wan A.T."/>
            <person name="Liu X."/>
            <person name="Fung C.S."/>
            <person name="Xiao X."/>
            <person name="Malainual N."/>
            <person name="Hou J."/>
            <person name="Wang L."/>
            <person name="Wang M."/>
            <person name="Yang K.Y."/>
            <person name="Cui Y."/>
            <person name="Leung E.L."/>
            <person name="Nong W."/>
            <person name="Shin S.K."/>
            <person name="Au S.W."/>
            <person name="Jeong K.Y."/>
            <person name="Chew F.T."/>
            <person name="Hui J.H."/>
            <person name="Leung T.F."/>
            <person name="Tungtrongchitr A."/>
            <person name="Zhong N."/>
            <person name="Liu Z."/>
            <person name="Tsui S.K."/>
        </authorList>
    </citation>
    <scope>NUCLEOTIDE SEQUENCE [LARGE SCALE GENOMIC DNA]</scope>
    <source>
        <strain evidence="1">Derp</strain>
    </source>
</reference>
<dbReference type="EMBL" id="NJHN03000099">
    <property type="protein sequence ID" value="KAH9415177.1"/>
    <property type="molecule type" value="Genomic_DNA"/>
</dbReference>
<accession>A0ABQ8IXY7</accession>
<organism evidence="1 2">
    <name type="scientific">Dermatophagoides pteronyssinus</name>
    <name type="common">European house dust mite</name>
    <dbReference type="NCBI Taxonomy" id="6956"/>
    <lineage>
        <taxon>Eukaryota</taxon>
        <taxon>Metazoa</taxon>
        <taxon>Ecdysozoa</taxon>
        <taxon>Arthropoda</taxon>
        <taxon>Chelicerata</taxon>
        <taxon>Arachnida</taxon>
        <taxon>Acari</taxon>
        <taxon>Acariformes</taxon>
        <taxon>Sarcoptiformes</taxon>
        <taxon>Astigmata</taxon>
        <taxon>Psoroptidia</taxon>
        <taxon>Analgoidea</taxon>
        <taxon>Pyroglyphidae</taxon>
        <taxon>Dermatophagoidinae</taxon>
        <taxon>Dermatophagoides</taxon>
    </lineage>
</organism>
<sequence length="82" mass="9625">MFQIRFLSFNTDNDNNNNYPSSSSSLPSTYNDYLLFHYSNDDGQSTIQLTFLHFIILRSISKTGYHNDLHITTLHFEIFNEP</sequence>